<feature type="region of interest" description="Disordered" evidence="1">
    <location>
        <begin position="65"/>
        <end position="98"/>
    </location>
</feature>
<comment type="caution">
    <text evidence="3">The sequence shown here is derived from an EMBL/GenBank/DDBJ whole genome shotgun (WGS) entry which is preliminary data.</text>
</comment>
<evidence type="ECO:0008006" key="5">
    <source>
        <dbReference type="Google" id="ProtNLM"/>
    </source>
</evidence>
<name>A0ABN8RZJ5_9CNID</name>
<evidence type="ECO:0000256" key="1">
    <source>
        <dbReference type="SAM" id="MobiDB-lite"/>
    </source>
</evidence>
<evidence type="ECO:0000256" key="2">
    <source>
        <dbReference type="SAM" id="SignalP"/>
    </source>
</evidence>
<protein>
    <recommendedName>
        <fullName evidence="5">Secreted protein</fullName>
    </recommendedName>
</protein>
<evidence type="ECO:0000313" key="3">
    <source>
        <dbReference type="EMBL" id="CAH3183524.1"/>
    </source>
</evidence>
<dbReference type="EMBL" id="CALNXK010000355">
    <property type="protein sequence ID" value="CAH3183524.1"/>
    <property type="molecule type" value="Genomic_DNA"/>
</dbReference>
<feature type="chain" id="PRO_5045752034" description="Secreted protein" evidence="2">
    <location>
        <begin position="27"/>
        <end position="167"/>
    </location>
</feature>
<feature type="signal peptide" evidence="2">
    <location>
        <begin position="1"/>
        <end position="26"/>
    </location>
</feature>
<dbReference type="Proteomes" id="UP001159405">
    <property type="component" value="Unassembled WGS sequence"/>
</dbReference>
<gene>
    <name evidence="3" type="ORF">PLOB_00028618</name>
</gene>
<reference evidence="3 4" key="1">
    <citation type="submission" date="2022-05" db="EMBL/GenBank/DDBJ databases">
        <authorList>
            <consortium name="Genoscope - CEA"/>
            <person name="William W."/>
        </authorList>
    </citation>
    <scope>NUCLEOTIDE SEQUENCE [LARGE SCALE GENOMIC DNA]</scope>
</reference>
<proteinExistence type="predicted"/>
<evidence type="ECO:0000313" key="4">
    <source>
        <dbReference type="Proteomes" id="UP001159405"/>
    </source>
</evidence>
<accession>A0ABN8RZJ5</accession>
<organism evidence="3 4">
    <name type="scientific">Porites lobata</name>
    <dbReference type="NCBI Taxonomy" id="104759"/>
    <lineage>
        <taxon>Eukaryota</taxon>
        <taxon>Metazoa</taxon>
        <taxon>Cnidaria</taxon>
        <taxon>Anthozoa</taxon>
        <taxon>Hexacorallia</taxon>
        <taxon>Scleractinia</taxon>
        <taxon>Fungiina</taxon>
        <taxon>Poritidae</taxon>
        <taxon>Porites</taxon>
    </lineage>
</organism>
<keyword evidence="4" id="KW-1185">Reference proteome</keyword>
<sequence>MFKSVIYTTSAVLLLVFSLYGNSAESKPTIPTLQIRQDINPTEQSISEGSAEEKSGLLVIAPEEKDDMAVSDNRDENALHSDGTSTPLGRRATSKRQNKAIRFKRNTTPNPCVERYQLKLIDRETVVPTVICAEGCKEIKRVYFFKDRDDPLTFAVDCQRPAKGSPR</sequence>
<keyword evidence="2" id="KW-0732">Signal</keyword>